<dbReference type="EMBL" id="JAAECE010000002">
    <property type="protein sequence ID" value="KAF1804438.1"/>
    <property type="molecule type" value="Genomic_DNA"/>
</dbReference>
<reference evidence="2 3" key="1">
    <citation type="submission" date="2019-09" db="EMBL/GenBank/DDBJ databases">
        <authorList>
            <consortium name="DOE Joint Genome Institute"/>
            <person name="Mondo S.J."/>
            <person name="Navarro-Mendoza M.I."/>
            <person name="Perez-Arques C."/>
            <person name="Panchal S."/>
            <person name="Nicolas F.E."/>
            <person name="Ganguly P."/>
            <person name="Pangilinan J."/>
            <person name="Grigoriev I."/>
            <person name="Heitman J."/>
            <person name="Sanya K."/>
            <person name="Garre V."/>
        </authorList>
    </citation>
    <scope>NUCLEOTIDE SEQUENCE [LARGE SCALE GENOMIC DNA]</scope>
    <source>
        <strain evidence="2 3">MU402</strain>
    </source>
</reference>
<evidence type="ECO:0000313" key="3">
    <source>
        <dbReference type="Proteomes" id="UP000469890"/>
    </source>
</evidence>
<organism evidence="2 3">
    <name type="scientific">Mucor circinelloides f. lusitanicus</name>
    <name type="common">Mucor racemosus var. lusitanicus</name>
    <dbReference type="NCBI Taxonomy" id="29924"/>
    <lineage>
        <taxon>Eukaryota</taxon>
        <taxon>Fungi</taxon>
        <taxon>Fungi incertae sedis</taxon>
        <taxon>Mucoromycota</taxon>
        <taxon>Mucoromycotina</taxon>
        <taxon>Mucoromycetes</taxon>
        <taxon>Mucorales</taxon>
        <taxon>Mucorineae</taxon>
        <taxon>Mucoraceae</taxon>
        <taxon>Mucor</taxon>
    </lineage>
</organism>
<dbReference type="Proteomes" id="UP000469890">
    <property type="component" value="Unassembled WGS sequence"/>
</dbReference>
<keyword evidence="1" id="KW-0732">Signal</keyword>
<evidence type="ECO:0000256" key="1">
    <source>
        <dbReference type="SAM" id="SignalP"/>
    </source>
</evidence>
<protein>
    <recommendedName>
        <fullName evidence="4">Secreted protein</fullName>
    </recommendedName>
</protein>
<comment type="caution">
    <text evidence="2">The sequence shown here is derived from an EMBL/GenBank/DDBJ whole genome shotgun (WGS) entry which is preliminary data.</text>
</comment>
<evidence type="ECO:0008006" key="4">
    <source>
        <dbReference type="Google" id="ProtNLM"/>
    </source>
</evidence>
<feature type="signal peptide" evidence="1">
    <location>
        <begin position="1"/>
        <end position="17"/>
    </location>
</feature>
<sequence>MSKGFLVLLLDLAEVVSLICSCGVPATVCRLYHACSKGTHATHVCKSRASTLNTQRHVPTWGLLHRHKSNTQST</sequence>
<accession>A0A8H4F5K7</accession>
<name>A0A8H4F5K7_MUCCL</name>
<evidence type="ECO:0000313" key="2">
    <source>
        <dbReference type="EMBL" id="KAF1804438.1"/>
    </source>
</evidence>
<gene>
    <name evidence="2" type="ORF">FB192DRAFT_1046862</name>
</gene>
<proteinExistence type="predicted"/>
<feature type="chain" id="PRO_5034707130" description="Secreted protein" evidence="1">
    <location>
        <begin position="18"/>
        <end position="74"/>
    </location>
</feature>
<dbReference type="AlphaFoldDB" id="A0A8H4F5K7"/>